<sequence length="196" mass="21540">LTIDNPACFISPAAYRSRSFAVRRQPARRRHPGWPFQLAPRACPRLASLSTWIWCRCEPVPSASSNSTFLLVQPCPVSKFVDLEKVTGGGRPIDSEILSSSSSRVTLFLCSLNFGRAADGGTAACPCCYLVPSDSRPAERLNLDRLPGNCLTRDSISLHVIVWLAAAQIRLLLRLQPFWTSGTGCRMPHGGRRAPY</sequence>
<evidence type="ECO:0000313" key="2">
    <source>
        <dbReference type="WBParaSite" id="maker-unitig_43180-snap-gene-0.4-mRNA-1"/>
    </source>
</evidence>
<proteinExistence type="predicted"/>
<reference evidence="2" key="1">
    <citation type="submission" date="2016-11" db="UniProtKB">
        <authorList>
            <consortium name="WormBaseParasite"/>
        </authorList>
    </citation>
    <scope>IDENTIFICATION</scope>
</reference>
<name>A0A1I8FQ60_9PLAT</name>
<dbReference type="WBParaSite" id="maker-unitig_43180-snap-gene-0.4-mRNA-1">
    <property type="protein sequence ID" value="maker-unitig_43180-snap-gene-0.4-mRNA-1"/>
    <property type="gene ID" value="maker-unitig_43180-snap-gene-0.4"/>
</dbReference>
<dbReference type="AlphaFoldDB" id="A0A1I8FQ60"/>
<organism evidence="1 2">
    <name type="scientific">Macrostomum lignano</name>
    <dbReference type="NCBI Taxonomy" id="282301"/>
    <lineage>
        <taxon>Eukaryota</taxon>
        <taxon>Metazoa</taxon>
        <taxon>Spiralia</taxon>
        <taxon>Lophotrochozoa</taxon>
        <taxon>Platyhelminthes</taxon>
        <taxon>Rhabditophora</taxon>
        <taxon>Macrostomorpha</taxon>
        <taxon>Macrostomida</taxon>
        <taxon>Macrostomidae</taxon>
        <taxon>Macrostomum</taxon>
    </lineage>
</organism>
<accession>A0A1I8FQ60</accession>
<keyword evidence="1" id="KW-1185">Reference proteome</keyword>
<protein>
    <submittedName>
        <fullName evidence="2">Os02g0159700 protein</fullName>
    </submittedName>
</protein>
<evidence type="ECO:0000313" key="1">
    <source>
        <dbReference type="Proteomes" id="UP000095280"/>
    </source>
</evidence>
<dbReference type="Proteomes" id="UP000095280">
    <property type="component" value="Unplaced"/>
</dbReference>